<keyword evidence="3" id="KW-1185">Reference proteome</keyword>
<organism evidence="2 3">
    <name type="scientific">Ferrimonas sediminicola</name>
    <dbReference type="NCBI Taxonomy" id="2569538"/>
    <lineage>
        <taxon>Bacteria</taxon>
        <taxon>Pseudomonadati</taxon>
        <taxon>Pseudomonadota</taxon>
        <taxon>Gammaproteobacteria</taxon>
        <taxon>Alteromonadales</taxon>
        <taxon>Ferrimonadaceae</taxon>
        <taxon>Ferrimonas</taxon>
    </lineage>
</organism>
<accession>A0A4U1BKL8</accession>
<dbReference type="RefSeq" id="WP_136850833.1">
    <property type="nucleotide sequence ID" value="NZ_SWCI01000001.1"/>
</dbReference>
<name>A0A4U1BKL8_9GAMM</name>
<comment type="caution">
    <text evidence="2">The sequence shown here is derived from an EMBL/GenBank/DDBJ whole genome shotgun (WGS) entry which is preliminary data.</text>
</comment>
<reference evidence="2 3" key="1">
    <citation type="submission" date="2019-04" db="EMBL/GenBank/DDBJ databases">
        <authorList>
            <person name="Hwang J.C."/>
        </authorList>
    </citation>
    <scope>NUCLEOTIDE SEQUENCE [LARGE SCALE GENOMIC DNA]</scope>
    <source>
        <strain evidence="2 3">IMCC35001</strain>
    </source>
</reference>
<protein>
    <submittedName>
        <fullName evidence="2">Uncharacterized protein</fullName>
    </submittedName>
</protein>
<dbReference type="EMBL" id="SWCI01000001">
    <property type="protein sequence ID" value="TKB51354.1"/>
    <property type="molecule type" value="Genomic_DNA"/>
</dbReference>
<keyword evidence="1" id="KW-0732">Signal</keyword>
<sequence>MKKLINCFAVSLVLFSSVIWAKSDQLCINQTQTLQPEEINVVEVSRTLPEGLVLDPTLPVTITVEKSICSEGDAFQEFSSLGLPNIPDLPSDGDNRTITQQRGCIVHTYTQSYKGGRWVTTTYKAVYLDNCGVSDV</sequence>
<dbReference type="Proteomes" id="UP000305674">
    <property type="component" value="Unassembled WGS sequence"/>
</dbReference>
<evidence type="ECO:0000313" key="3">
    <source>
        <dbReference type="Proteomes" id="UP000305674"/>
    </source>
</evidence>
<dbReference type="OrthoDB" id="6401104at2"/>
<dbReference type="AlphaFoldDB" id="A0A4U1BKL8"/>
<gene>
    <name evidence="2" type="ORF">FCL40_02005</name>
</gene>
<feature type="signal peptide" evidence="1">
    <location>
        <begin position="1"/>
        <end position="21"/>
    </location>
</feature>
<proteinExistence type="predicted"/>
<feature type="chain" id="PRO_5020965544" evidence="1">
    <location>
        <begin position="22"/>
        <end position="136"/>
    </location>
</feature>
<evidence type="ECO:0000313" key="2">
    <source>
        <dbReference type="EMBL" id="TKB51354.1"/>
    </source>
</evidence>
<evidence type="ECO:0000256" key="1">
    <source>
        <dbReference type="SAM" id="SignalP"/>
    </source>
</evidence>